<organism evidence="1">
    <name type="scientific">Rouxiella sp. WC2420</name>
    <dbReference type="NCBI Taxonomy" id="3234145"/>
    <lineage>
        <taxon>Bacteria</taxon>
        <taxon>Pseudomonadati</taxon>
        <taxon>Pseudomonadota</taxon>
        <taxon>Gammaproteobacteria</taxon>
        <taxon>Enterobacterales</taxon>
        <taxon>Yersiniaceae</taxon>
        <taxon>Rouxiella</taxon>
    </lineage>
</organism>
<evidence type="ECO:0000313" key="1">
    <source>
        <dbReference type="EMBL" id="XDU70806.1"/>
    </source>
</evidence>
<dbReference type="EMBL" id="CP165628">
    <property type="protein sequence ID" value="XDU70806.1"/>
    <property type="molecule type" value="Genomic_DNA"/>
</dbReference>
<sequence length="63" mass="6690">MTDHHSLRLKAITPITPAHAEAVLPTVLDWAERASALSDFVNANIGPEVAPITVFISPAVKTS</sequence>
<proteinExistence type="predicted"/>
<reference evidence="1" key="1">
    <citation type="submission" date="2024-07" db="EMBL/GenBank/DDBJ databases">
        <authorList>
            <person name="Biller S.J."/>
        </authorList>
    </citation>
    <scope>NUCLEOTIDE SEQUENCE</scope>
    <source>
        <strain evidence="1">WC2420</strain>
    </source>
</reference>
<dbReference type="AlphaFoldDB" id="A0AB39VMK8"/>
<accession>A0AB39VMK8</accession>
<name>A0AB39VMK8_9GAMM</name>
<protein>
    <submittedName>
        <fullName evidence="1">Uncharacterized protein</fullName>
    </submittedName>
</protein>
<dbReference type="RefSeq" id="WP_369788251.1">
    <property type="nucleotide sequence ID" value="NZ_CP165628.1"/>
</dbReference>
<gene>
    <name evidence="1" type="ORF">AB3G37_14615</name>
</gene>